<feature type="region of interest" description="Disordered" evidence="2">
    <location>
        <begin position="741"/>
        <end position="795"/>
    </location>
</feature>
<dbReference type="SMART" id="SM01290">
    <property type="entry name" value="N-glycanase_N"/>
    <property type="match status" value="1"/>
</dbReference>
<evidence type="ECO:0000256" key="1">
    <source>
        <dbReference type="ARBA" id="ARBA00023157"/>
    </source>
</evidence>
<keyword evidence="3" id="KW-0812">Transmembrane</keyword>
<feature type="domain" description="Cytochrome b5 heme-binding" evidence="4">
    <location>
        <begin position="60"/>
        <end position="156"/>
    </location>
</feature>
<feature type="region of interest" description="Disordered" evidence="2">
    <location>
        <begin position="600"/>
        <end position="632"/>
    </location>
</feature>
<dbReference type="Gene3D" id="3.10.120.10">
    <property type="entry name" value="Cytochrome b5-like heme/steroid binding domain"/>
    <property type="match status" value="1"/>
</dbReference>
<organism evidence="6 7">
    <name type="scientific">Chlorella sorokiniana</name>
    <name type="common">Freshwater green alga</name>
    <dbReference type="NCBI Taxonomy" id="3076"/>
    <lineage>
        <taxon>Eukaryota</taxon>
        <taxon>Viridiplantae</taxon>
        <taxon>Chlorophyta</taxon>
        <taxon>core chlorophytes</taxon>
        <taxon>Trebouxiophyceae</taxon>
        <taxon>Chlorellales</taxon>
        <taxon>Chlorellaceae</taxon>
        <taxon>Chlorella clade</taxon>
        <taxon>Chlorella</taxon>
    </lineage>
</organism>
<dbReference type="InterPro" id="IPR008977">
    <property type="entry name" value="PHM/PNGase_F_dom_sf"/>
</dbReference>
<dbReference type="SMART" id="SM01117">
    <property type="entry name" value="Cyt-b5"/>
    <property type="match status" value="1"/>
</dbReference>
<dbReference type="SUPFAM" id="SSF55856">
    <property type="entry name" value="Cytochrome b5-like heme/steroid binding domain"/>
    <property type="match status" value="1"/>
</dbReference>
<evidence type="ECO:0000259" key="5">
    <source>
        <dbReference type="SMART" id="SM01290"/>
    </source>
</evidence>
<dbReference type="Pfam" id="PF00173">
    <property type="entry name" value="Cyt-b5"/>
    <property type="match status" value="1"/>
</dbReference>
<comment type="caution">
    <text evidence="6">The sequence shown here is derived from an EMBL/GenBank/DDBJ whole genome shotgun (WGS) entry which is preliminary data.</text>
</comment>
<keyword evidence="7" id="KW-1185">Reference proteome</keyword>
<dbReference type="Proteomes" id="UP000239899">
    <property type="component" value="Unassembled WGS sequence"/>
</dbReference>
<dbReference type="InterPro" id="IPR015197">
    <property type="entry name" value="PngaseF_C"/>
</dbReference>
<dbReference type="PANTHER" id="PTHR39319:SF1">
    <property type="entry name" value="SI:DKEY-256H2.1"/>
    <property type="match status" value="1"/>
</dbReference>
<dbReference type="InterPro" id="IPR053251">
    <property type="entry name" value="N-glycanase"/>
</dbReference>
<keyword evidence="3" id="KW-0472">Membrane</keyword>
<dbReference type="Gene3D" id="2.60.120.230">
    <property type="match status" value="1"/>
</dbReference>
<dbReference type="InterPro" id="IPR014784">
    <property type="entry name" value="Cu2_ascorb_mOase-like_C"/>
</dbReference>
<feature type="compositionally biased region" description="Low complexity" evidence="2">
    <location>
        <begin position="611"/>
        <end position="621"/>
    </location>
</feature>
<dbReference type="AlphaFoldDB" id="A0A2P6TEL6"/>
<keyword evidence="3" id="KW-1133">Transmembrane helix</keyword>
<keyword evidence="1" id="KW-1015">Disulfide bond</keyword>
<evidence type="ECO:0000256" key="3">
    <source>
        <dbReference type="SAM" id="Phobius"/>
    </source>
</evidence>
<feature type="compositionally biased region" description="Gly residues" evidence="2">
    <location>
        <begin position="1009"/>
        <end position="1019"/>
    </location>
</feature>
<dbReference type="InterPro" id="IPR001199">
    <property type="entry name" value="Cyt_B5-like_heme/steroid-bd"/>
</dbReference>
<dbReference type="OrthoDB" id="10257697at2759"/>
<dbReference type="InterPro" id="IPR015196">
    <property type="entry name" value="PngaseF_N"/>
</dbReference>
<dbReference type="Pfam" id="PF09113">
    <property type="entry name" value="N-glycanase_C"/>
    <property type="match status" value="1"/>
</dbReference>
<dbReference type="SUPFAM" id="SSF49742">
    <property type="entry name" value="PHM/PNGase F"/>
    <property type="match status" value="1"/>
</dbReference>
<reference evidence="6 7" key="1">
    <citation type="journal article" date="2018" name="Plant J.">
        <title>Genome sequences of Chlorella sorokiniana UTEX 1602 and Micractinium conductrix SAG 241.80: implications to maltose excretion by a green alga.</title>
        <authorList>
            <person name="Arriola M.B."/>
            <person name="Velmurugan N."/>
            <person name="Zhang Y."/>
            <person name="Plunkett M.H."/>
            <person name="Hondzo H."/>
            <person name="Barney B.M."/>
        </authorList>
    </citation>
    <scope>NUCLEOTIDE SEQUENCE [LARGE SCALE GENOMIC DNA]</scope>
    <source>
        <strain evidence="7">UTEX 1602</strain>
    </source>
</reference>
<proteinExistence type="predicted"/>
<feature type="region of interest" description="Disordered" evidence="2">
    <location>
        <begin position="229"/>
        <end position="272"/>
    </location>
</feature>
<feature type="domain" description="Peptide-N-glycosidase F N-terminal" evidence="5">
    <location>
        <begin position="517"/>
        <end position="727"/>
    </location>
</feature>
<feature type="transmembrane region" description="Helical" evidence="3">
    <location>
        <begin position="20"/>
        <end position="44"/>
    </location>
</feature>
<accession>A0A2P6TEL6</accession>
<evidence type="ECO:0000259" key="4">
    <source>
        <dbReference type="SMART" id="SM01117"/>
    </source>
</evidence>
<evidence type="ECO:0000313" key="7">
    <source>
        <dbReference type="Proteomes" id="UP000239899"/>
    </source>
</evidence>
<sequence>MRQSALPSASRPAASEVAWLRAEAVALLAALLTAGGAVLLAGWLSPPEPGTLLPSGERLFTPEQLRPFDGAGGRRIYLAILGSVYDVTPGAKHYGPKGGYRIFAGRDASRSYVTGKFKEDLNDDVEDFDDEQLSELASWRSFYVDHKEYKAVGKVVGRFYDAAGQPTALLARAEAAAAAAAAAKEAAEGGGQAGGGQQAQQPCNVKWSKSEGGSVWCEEGRFPRRVLQPDWQGQPQEHNAVVTSAQQRSSGDWGGNNPERGEPQPGDCMPDDLVVPTLDGNLTVPRDGSANTPLLAMGLDPADPFSTAMWVAPASLDALLLRAPEGAHFLFFSHSNDSAETDAQWMRQRLLSRAHVLQLPSDQLDQLLQRLHFATQPPAAMGGWLPQLLEQWQMPRRIAAEAAGATAVLLAAPAGRFPREANCSCPEECGAELSIPASMVPHSIGVVLRDVLRAGDRVNVSFEEEQGPGLWAGIDASGSLIELGWPKVASLLHGVWAAQYQAYLQGLQERLAAPAHVIPIFKGDKAFEDTGRPLRKSVTLPNWSKLAGKDQVELDMQLSCAGTTDADCPTYDHVIQLFVCCGTADGMLPPCEPCQPTVWAGSSGSAGGSGSSSSGGDSSSSGGSGMSLPLLPGAAAARHNGSTRALAAAWQEQPALVQGQSNGQKCGRELGRWITPFRRRVGRWLTDVSALRPLLLPAPRLLRMQCTFTLQAPAWAGPWQPTLSLRFSSGPTEVMQMADGAAVDDGSGGSSYGGSSSSMERQAAAATAGSVPANPQQQAPLQRQPQQQRCSQSAAAQHVQRVLPLPFSGGDFGPGYNNRTAAGYNFTTPPGLRRALLVARITGHGWGPETDGCADFCGTQHSFWVNGAAHEFGMRFERAGALWACADQVPNGVVPNQHGTFLYGRNGWCPGQDVAPWVADVTAALSPLGQLNSIAYCGALVNGSEPRGSKHSGPDAIRVSEALSGESTQEVGSDATNMASAMDSVPAVAADPQGDALRSVMRQDEGDTTGAGGDNGGSSGLKPVTLRTAPQDARFPTTNQQASL</sequence>
<gene>
    <name evidence="6" type="ORF">C2E21_8485</name>
</gene>
<dbReference type="PANTHER" id="PTHR39319">
    <property type="entry name" value="SI:DKEY-256H2.1"/>
    <property type="match status" value="1"/>
</dbReference>
<evidence type="ECO:0000313" key="6">
    <source>
        <dbReference type="EMBL" id="PRW21088.1"/>
    </source>
</evidence>
<protein>
    <submittedName>
        <fullName evidence="6">Peptide-N(4)-(N-acetyl-beta-D-glucosaminyl)a sparagine amidase F</fullName>
    </submittedName>
</protein>
<evidence type="ECO:0000256" key="2">
    <source>
        <dbReference type="SAM" id="MobiDB-lite"/>
    </source>
</evidence>
<dbReference type="GO" id="GO:0016715">
    <property type="term" value="F:oxidoreductase activity, acting on paired donors, with incorporation or reduction of molecular oxygen, reduced ascorbate as one donor, and incorporation of one atom of oxygen"/>
    <property type="evidence" value="ECO:0007669"/>
    <property type="project" value="InterPro"/>
</dbReference>
<feature type="compositionally biased region" description="Polar residues" evidence="2">
    <location>
        <begin position="231"/>
        <end position="250"/>
    </location>
</feature>
<name>A0A2P6TEL6_CHLSO</name>
<dbReference type="InterPro" id="IPR036400">
    <property type="entry name" value="Cyt_B5-like_heme/steroid_sf"/>
</dbReference>
<dbReference type="EMBL" id="LHPG02000020">
    <property type="protein sequence ID" value="PRW21088.1"/>
    <property type="molecule type" value="Genomic_DNA"/>
</dbReference>
<feature type="region of interest" description="Disordered" evidence="2">
    <location>
        <begin position="994"/>
        <end position="1044"/>
    </location>
</feature>
<feature type="compositionally biased region" description="Low complexity" evidence="2">
    <location>
        <begin position="772"/>
        <end position="795"/>
    </location>
</feature>